<protein>
    <submittedName>
        <fullName evidence="1">Uncharacterized protein</fullName>
    </submittedName>
</protein>
<dbReference type="EMBL" id="JAVFWL010000003">
    <property type="protein sequence ID" value="KAK6740737.1"/>
    <property type="molecule type" value="Genomic_DNA"/>
</dbReference>
<reference evidence="1 2" key="1">
    <citation type="submission" date="2023-08" db="EMBL/GenBank/DDBJ databases">
        <title>A Necator americanus chromosomal reference genome.</title>
        <authorList>
            <person name="Ilik V."/>
            <person name="Petrzelkova K.J."/>
            <person name="Pardy F."/>
            <person name="Fuh T."/>
            <person name="Niatou-Singa F.S."/>
            <person name="Gouil Q."/>
            <person name="Baker L."/>
            <person name="Ritchie M.E."/>
            <person name="Jex A.R."/>
            <person name="Gazzola D."/>
            <person name="Li H."/>
            <person name="Toshio Fujiwara R."/>
            <person name="Zhan B."/>
            <person name="Aroian R.V."/>
            <person name="Pafco B."/>
            <person name="Schwarz E.M."/>
        </authorList>
    </citation>
    <scope>NUCLEOTIDE SEQUENCE [LARGE SCALE GENOMIC DNA]</scope>
    <source>
        <strain evidence="1 2">Aroian</strain>
        <tissue evidence="1">Whole animal</tissue>
    </source>
</reference>
<name>A0ABR1CQW0_NECAM</name>
<keyword evidence="2" id="KW-1185">Reference proteome</keyword>
<accession>A0ABR1CQW0</accession>
<sequence>MKRWCPVLNTANGIAVGEATLPIWRDYFNILLELASTSVSRRKYVQQPVYATAVSEEPPAESEILVCIRKMKNGRLGIRNMVQILKAFSPSE</sequence>
<gene>
    <name evidence="1" type="primary">Necator_chrIII.g9670</name>
    <name evidence="1" type="ORF">RB195_008905</name>
</gene>
<organism evidence="1 2">
    <name type="scientific">Necator americanus</name>
    <name type="common">Human hookworm</name>
    <dbReference type="NCBI Taxonomy" id="51031"/>
    <lineage>
        <taxon>Eukaryota</taxon>
        <taxon>Metazoa</taxon>
        <taxon>Ecdysozoa</taxon>
        <taxon>Nematoda</taxon>
        <taxon>Chromadorea</taxon>
        <taxon>Rhabditida</taxon>
        <taxon>Rhabditina</taxon>
        <taxon>Rhabditomorpha</taxon>
        <taxon>Strongyloidea</taxon>
        <taxon>Ancylostomatidae</taxon>
        <taxon>Bunostominae</taxon>
        <taxon>Necator</taxon>
    </lineage>
</organism>
<evidence type="ECO:0000313" key="1">
    <source>
        <dbReference type="EMBL" id="KAK6740737.1"/>
    </source>
</evidence>
<evidence type="ECO:0000313" key="2">
    <source>
        <dbReference type="Proteomes" id="UP001303046"/>
    </source>
</evidence>
<proteinExistence type="predicted"/>
<dbReference type="Proteomes" id="UP001303046">
    <property type="component" value="Unassembled WGS sequence"/>
</dbReference>
<comment type="caution">
    <text evidence="1">The sequence shown here is derived from an EMBL/GenBank/DDBJ whole genome shotgun (WGS) entry which is preliminary data.</text>
</comment>